<evidence type="ECO:0000256" key="4">
    <source>
        <dbReference type="ARBA" id="ARBA00022777"/>
    </source>
</evidence>
<reference evidence="7 8" key="1">
    <citation type="journal article" date="2010" name="Nature">
        <title>The Ectocarpus genome and the independent evolution of multicellularity in brown algae.</title>
        <authorList>
            <person name="Cock J.M."/>
            <person name="Sterck L."/>
            <person name="Rouze P."/>
            <person name="Scornet D."/>
            <person name="Allen A.E."/>
            <person name="Amoutzias G."/>
            <person name="Anthouard V."/>
            <person name="Artiguenave F."/>
            <person name="Aury J.M."/>
            <person name="Badger J.H."/>
            <person name="Beszteri B."/>
            <person name="Billiau K."/>
            <person name="Bonnet E."/>
            <person name="Bothwell J.H."/>
            <person name="Bowler C."/>
            <person name="Boyen C."/>
            <person name="Brownlee C."/>
            <person name="Carrano C.J."/>
            <person name="Charrier B."/>
            <person name="Cho G.Y."/>
            <person name="Coelho S.M."/>
            <person name="Collen J."/>
            <person name="Corre E."/>
            <person name="Da Silva C."/>
            <person name="Delage L."/>
            <person name="Delaroque N."/>
            <person name="Dittami S.M."/>
            <person name="Doulbeau S."/>
            <person name="Elias M."/>
            <person name="Farnham G."/>
            <person name="Gachon C.M."/>
            <person name="Gschloessl B."/>
            <person name="Heesch S."/>
            <person name="Jabbari K."/>
            <person name="Jubin C."/>
            <person name="Kawai H."/>
            <person name="Kimura K."/>
            <person name="Kloareg B."/>
            <person name="Kupper F.C."/>
            <person name="Lang D."/>
            <person name="Le Bail A."/>
            <person name="Leblanc C."/>
            <person name="Lerouge P."/>
            <person name="Lohr M."/>
            <person name="Lopez P.J."/>
            <person name="Martens C."/>
            <person name="Maumus F."/>
            <person name="Michel G."/>
            <person name="Miranda-Saavedra D."/>
            <person name="Morales J."/>
            <person name="Moreau H."/>
            <person name="Motomura T."/>
            <person name="Nagasato C."/>
            <person name="Napoli C.A."/>
            <person name="Nelson D.R."/>
            <person name="Nyvall-Collen P."/>
            <person name="Peters A.F."/>
            <person name="Pommier C."/>
            <person name="Potin P."/>
            <person name="Poulain J."/>
            <person name="Quesneville H."/>
            <person name="Read B."/>
            <person name="Rensing S.A."/>
            <person name="Ritter A."/>
            <person name="Rousvoal S."/>
            <person name="Samanta M."/>
            <person name="Samson G."/>
            <person name="Schroeder D.C."/>
            <person name="Segurens B."/>
            <person name="Strittmatter M."/>
            <person name="Tonon T."/>
            <person name="Tregear J.W."/>
            <person name="Valentin K."/>
            <person name="von Dassow P."/>
            <person name="Yamagishi T."/>
            <person name="Van de Peer Y."/>
            <person name="Wincker P."/>
        </authorList>
    </citation>
    <scope>NUCLEOTIDE SEQUENCE [LARGE SCALE GENOMIC DNA]</scope>
    <source>
        <strain evidence="8">Ec32 / CCAP1310/4</strain>
    </source>
</reference>
<dbReference type="Proteomes" id="UP000002630">
    <property type="component" value="Linkage Group LG13"/>
</dbReference>
<accession>D8LHV4</accession>
<dbReference type="GO" id="GO:0035299">
    <property type="term" value="F:inositol-1,3,4,5,6-pentakisphosphate 2-kinase activity"/>
    <property type="evidence" value="ECO:0007669"/>
    <property type="project" value="UniProtKB-EC"/>
</dbReference>
<dbReference type="Pfam" id="PF06090">
    <property type="entry name" value="Ins_P5_2-kin"/>
    <property type="match status" value="1"/>
</dbReference>
<dbReference type="EMBL" id="FN648376">
    <property type="protein sequence ID" value="CBN74385.1"/>
    <property type="molecule type" value="Genomic_DNA"/>
</dbReference>
<keyword evidence="8" id="KW-1185">Reference proteome</keyword>
<evidence type="ECO:0000256" key="5">
    <source>
        <dbReference type="ARBA" id="ARBA00022840"/>
    </source>
</evidence>
<organism evidence="7 8">
    <name type="scientific">Ectocarpus siliculosus</name>
    <name type="common">Brown alga</name>
    <name type="synonym">Conferva siliculosa</name>
    <dbReference type="NCBI Taxonomy" id="2880"/>
    <lineage>
        <taxon>Eukaryota</taxon>
        <taxon>Sar</taxon>
        <taxon>Stramenopiles</taxon>
        <taxon>Ochrophyta</taxon>
        <taxon>PX clade</taxon>
        <taxon>Phaeophyceae</taxon>
        <taxon>Ectocarpales</taxon>
        <taxon>Ectocarpaceae</taxon>
        <taxon>Ectocarpus</taxon>
    </lineage>
</organism>
<dbReference type="GO" id="GO:0005524">
    <property type="term" value="F:ATP binding"/>
    <property type="evidence" value="ECO:0007669"/>
    <property type="project" value="UniProtKB-KW"/>
</dbReference>
<dbReference type="InterPro" id="IPR009286">
    <property type="entry name" value="Ins_P5_2-kin"/>
</dbReference>
<evidence type="ECO:0000256" key="6">
    <source>
        <dbReference type="RuleBase" id="RU364126"/>
    </source>
</evidence>
<dbReference type="EMBL" id="FN649738">
    <property type="protein sequence ID" value="CBN74385.1"/>
    <property type="molecule type" value="Genomic_DNA"/>
</dbReference>
<dbReference type="InterPro" id="IPR043001">
    <property type="entry name" value="IP5_2-K_N_lobe"/>
</dbReference>
<dbReference type="GO" id="GO:0005634">
    <property type="term" value="C:nucleus"/>
    <property type="evidence" value="ECO:0007669"/>
    <property type="project" value="TreeGrafter"/>
</dbReference>
<dbReference type="InParanoid" id="D8LHV4"/>
<evidence type="ECO:0000256" key="2">
    <source>
        <dbReference type="ARBA" id="ARBA00022679"/>
    </source>
</evidence>
<dbReference type="eggNOG" id="KOG4749">
    <property type="taxonomic scope" value="Eukaryota"/>
</dbReference>
<evidence type="ECO:0000256" key="1">
    <source>
        <dbReference type="ARBA" id="ARBA00012023"/>
    </source>
</evidence>
<evidence type="ECO:0000256" key="3">
    <source>
        <dbReference type="ARBA" id="ARBA00022741"/>
    </source>
</evidence>
<dbReference type="Gene3D" id="3.30.200.110">
    <property type="entry name" value="Inositol-pentakisphosphate 2-kinase, N-lobe"/>
    <property type="match status" value="1"/>
</dbReference>
<dbReference type="OrthoDB" id="272370at2759"/>
<dbReference type="OMA" id="SKEACIY"/>
<keyword evidence="4 6" id="KW-0418">Kinase</keyword>
<dbReference type="AlphaFoldDB" id="D8LHV4"/>
<dbReference type="PANTHER" id="PTHR14456">
    <property type="entry name" value="INOSITOL POLYPHOSPHATE KINASE 1"/>
    <property type="match status" value="1"/>
</dbReference>
<evidence type="ECO:0000313" key="7">
    <source>
        <dbReference type="EMBL" id="CBN74385.1"/>
    </source>
</evidence>
<keyword evidence="5 6" id="KW-0067">ATP-binding</keyword>
<dbReference type="PANTHER" id="PTHR14456:SF2">
    <property type="entry name" value="INOSITOL-PENTAKISPHOSPHATE 2-KINASE"/>
    <property type="match status" value="1"/>
</dbReference>
<protein>
    <recommendedName>
        <fullName evidence="1 6">Inositol-pentakisphosphate 2-kinase</fullName>
        <ecNumber evidence="1 6">2.7.1.158</ecNumber>
    </recommendedName>
</protein>
<comment type="function">
    <text evidence="6">Phosphorylates Ins(1,3,4,5,6)P5 at position 2 to form Ins(1,2,3,4,5,6)P6 (InsP6 or phytate).</text>
</comment>
<comment type="catalytic activity">
    <reaction evidence="6">
        <text>1D-myo-inositol 1,3,4,5,6-pentakisphosphate + ATP = 1D-myo-inositol hexakisphosphate + ADP + H(+)</text>
        <dbReference type="Rhea" id="RHEA:20313"/>
        <dbReference type="ChEBI" id="CHEBI:15378"/>
        <dbReference type="ChEBI" id="CHEBI:30616"/>
        <dbReference type="ChEBI" id="CHEBI:57733"/>
        <dbReference type="ChEBI" id="CHEBI:58130"/>
        <dbReference type="ChEBI" id="CHEBI:456216"/>
        <dbReference type="EC" id="2.7.1.158"/>
    </reaction>
</comment>
<comment type="domain">
    <text evidence="6">The EXKPK motif is conserved in inositol-pentakisphosphate 2-kinases of both family 1 and 2.</text>
</comment>
<evidence type="ECO:0000313" key="8">
    <source>
        <dbReference type="Proteomes" id="UP000002630"/>
    </source>
</evidence>
<gene>
    <name evidence="7" type="ORF">Esi_0020_0075</name>
</gene>
<sequence length="519" mass="54704">MSAVVGTAPALPINPADWSYLAEGGFHIILRYDGEDPVLSGRILRIGKKALGHQKEEGGKEPAGPAAAVVVPDEAGARRKFERGVLIPLLGEQYVQPGDAVTLSREDIWKIHLSIDHLRPEGRIKKDNGDWSSACQLEPDKTAFWLKLPSAPSTAGPASPTEDRKKKGIVIAVEIKPKGATMPVGTLVPPGNNRLKYRVARFDAQQRFKAQGKQSWGSIDRPCLYHPRELYSGDAGRAAATLKELMKTPQNKLRAWENGNMLFGAGSGKGGEDMTESGETAGEVALGKAVVAARLAGGDGTPAEALMDLVGEILAKEPLVSRLVAAQALDVLEVEGGGLVFDKLVSLCGGSKEEALNMLEAQESDPFVAEPTDKDLIVPKATLEALRAGSPVLAGEASSIDTLHAKGLLAVEKLGVKDCVQLLRRYIIALGVMDCSVMMSLKSIPAEPEGGSGGEGQPSAVQGTDVAGVFQTGGGRRVAYCVSVVDAGPKPPTKLSGKAKHEAEIWDFVAGLEEAGQVI</sequence>
<dbReference type="GO" id="GO:0032958">
    <property type="term" value="P:inositol phosphate biosynthetic process"/>
    <property type="evidence" value="ECO:0007669"/>
    <property type="project" value="TreeGrafter"/>
</dbReference>
<dbReference type="STRING" id="2880.D8LHV4"/>
<name>D8LHV4_ECTSI</name>
<keyword evidence="2 6" id="KW-0808">Transferase</keyword>
<keyword evidence="3 6" id="KW-0547">Nucleotide-binding</keyword>
<proteinExistence type="predicted"/>
<dbReference type="EC" id="2.7.1.158" evidence="1 6"/>